<gene>
    <name evidence="2" type="ORF">NEF87_003259</name>
</gene>
<dbReference type="EMBL" id="CP104013">
    <property type="protein sequence ID" value="UYP46974.1"/>
    <property type="molecule type" value="Genomic_DNA"/>
</dbReference>
<dbReference type="NCBIfam" id="TIGR01439">
    <property type="entry name" value="lp_hng_hel_AbrB"/>
    <property type="match status" value="1"/>
</dbReference>
<dbReference type="SMART" id="SM00966">
    <property type="entry name" value="SpoVT_AbrB"/>
    <property type="match status" value="2"/>
</dbReference>
<evidence type="ECO:0000259" key="1">
    <source>
        <dbReference type="SMART" id="SM00966"/>
    </source>
</evidence>
<proteinExistence type="predicted"/>
<dbReference type="PANTHER" id="PTHR34860:SF6">
    <property type="entry name" value="REPRESSOR-LIKE PROTEIN SSO7C3"/>
    <property type="match status" value="1"/>
</dbReference>
<sequence length="138" mass="15155">MNHFYGVAKVNSRGQIGIPKQAREDFALNSGDNLALLVGVLPHSKDAIMLMKAEEWYGVPESAPIKNSKNREFGGLVKLAERGQIVIPKKIREQIGITSGLQILVLSHEKTHSLVLALLNQDAVGKWAENMIGRSNND</sequence>
<dbReference type="SUPFAM" id="SSF89447">
    <property type="entry name" value="AbrB/MazE/MraZ-like"/>
    <property type="match status" value="2"/>
</dbReference>
<name>A0ABY6HTY5_9ARCH</name>
<protein>
    <recommendedName>
        <fullName evidence="1">SpoVT-AbrB domain-containing protein</fullName>
    </recommendedName>
</protein>
<accession>A0ABY6HTY5</accession>
<dbReference type="InterPro" id="IPR007159">
    <property type="entry name" value="SpoVT-AbrB_dom"/>
</dbReference>
<keyword evidence="3" id="KW-1185">Reference proteome</keyword>
<reference evidence="2" key="1">
    <citation type="submission" date="2022-09" db="EMBL/GenBank/DDBJ databases">
        <title>Actin cytoskeleton and complex cell architecture in an #Asgard archaeon.</title>
        <authorList>
            <person name="Ponce Toledo R.I."/>
            <person name="Schleper C."/>
            <person name="Rodrigues Oliveira T."/>
            <person name="Wollweber F."/>
            <person name="Xu J."/>
            <person name="Rittmann S."/>
            <person name="Klingl A."/>
            <person name="Pilhofer M."/>
        </authorList>
    </citation>
    <scope>NUCLEOTIDE SEQUENCE</scope>
    <source>
        <strain evidence="2">B-35</strain>
    </source>
</reference>
<dbReference type="Proteomes" id="UP001208689">
    <property type="component" value="Chromosome"/>
</dbReference>
<organism evidence="2 3">
    <name type="scientific">Candidatus Lokiarchaeum ossiferum</name>
    <dbReference type="NCBI Taxonomy" id="2951803"/>
    <lineage>
        <taxon>Archaea</taxon>
        <taxon>Promethearchaeati</taxon>
        <taxon>Promethearchaeota</taxon>
        <taxon>Promethearchaeia</taxon>
        <taxon>Promethearchaeales</taxon>
        <taxon>Promethearchaeaceae</taxon>
        <taxon>Candidatus Lokiarchaeum</taxon>
    </lineage>
</organism>
<dbReference type="InterPro" id="IPR037914">
    <property type="entry name" value="SpoVT-AbrB_sf"/>
</dbReference>
<dbReference type="InterPro" id="IPR052975">
    <property type="entry name" value="Repressor-like_regulatory"/>
</dbReference>
<feature type="domain" description="SpoVT-AbrB" evidence="1">
    <location>
        <begin position="8"/>
        <end position="56"/>
    </location>
</feature>
<evidence type="ECO:0000313" key="2">
    <source>
        <dbReference type="EMBL" id="UYP46974.1"/>
    </source>
</evidence>
<evidence type="ECO:0000313" key="3">
    <source>
        <dbReference type="Proteomes" id="UP001208689"/>
    </source>
</evidence>
<feature type="domain" description="SpoVT-AbrB" evidence="1">
    <location>
        <begin position="77"/>
        <end position="124"/>
    </location>
</feature>
<dbReference type="Gene3D" id="2.10.260.10">
    <property type="match status" value="2"/>
</dbReference>
<dbReference type="PANTHER" id="PTHR34860">
    <property type="entry name" value="REPRESSOR-LIKE PROTEIN SSO7C3"/>
    <property type="match status" value="1"/>
</dbReference>